<name>A0A6J4Q8G1_9ACTN</name>
<protein>
    <recommendedName>
        <fullName evidence="2">Cupin 2 conserved barrel domain-containing protein</fullName>
    </recommendedName>
</protein>
<evidence type="ECO:0000313" key="1">
    <source>
        <dbReference type="EMBL" id="CAA9436531.1"/>
    </source>
</evidence>
<dbReference type="Gene3D" id="2.60.120.10">
    <property type="entry name" value="Jelly Rolls"/>
    <property type="match status" value="1"/>
</dbReference>
<dbReference type="SUPFAM" id="SSF51182">
    <property type="entry name" value="RmlC-like cupins"/>
    <property type="match status" value="1"/>
</dbReference>
<evidence type="ECO:0008006" key="2">
    <source>
        <dbReference type="Google" id="ProtNLM"/>
    </source>
</evidence>
<accession>A0A6J4Q8G1</accession>
<gene>
    <name evidence="1" type="ORF">AVDCRST_MAG35-2970</name>
</gene>
<sequence>MRRAAEPADEAAVTAAMVAEGLDDVHAYDDTPAARYPAHEHGYDKVLHCVAGGVVFTTADGQLPLEAGDRLDLDRGTRHAAVIGPAGVRLVEGHRPG</sequence>
<organism evidence="1">
    <name type="scientific">uncultured Quadrisphaera sp</name>
    <dbReference type="NCBI Taxonomy" id="904978"/>
    <lineage>
        <taxon>Bacteria</taxon>
        <taxon>Bacillati</taxon>
        <taxon>Actinomycetota</taxon>
        <taxon>Actinomycetes</taxon>
        <taxon>Kineosporiales</taxon>
        <taxon>Kineosporiaceae</taxon>
        <taxon>Quadrisphaera</taxon>
        <taxon>environmental samples</taxon>
    </lineage>
</organism>
<dbReference type="InterPro" id="IPR011051">
    <property type="entry name" value="RmlC_Cupin_sf"/>
</dbReference>
<dbReference type="AlphaFoldDB" id="A0A6J4Q8G1"/>
<dbReference type="EMBL" id="CADCUY010000573">
    <property type="protein sequence ID" value="CAA9436531.1"/>
    <property type="molecule type" value="Genomic_DNA"/>
</dbReference>
<dbReference type="InterPro" id="IPR014710">
    <property type="entry name" value="RmlC-like_jellyroll"/>
</dbReference>
<proteinExistence type="predicted"/>
<reference evidence="1" key="1">
    <citation type="submission" date="2020-02" db="EMBL/GenBank/DDBJ databases">
        <authorList>
            <person name="Meier V. D."/>
        </authorList>
    </citation>
    <scope>NUCLEOTIDE SEQUENCE</scope>
    <source>
        <strain evidence="1">AVDCRST_MAG35</strain>
    </source>
</reference>